<dbReference type="RefSeq" id="WP_139235888.1">
    <property type="nucleotide sequence ID" value="NZ_FPBF01000003.1"/>
</dbReference>
<sequence>MKFYKESTRLIFSAAIGLVAVLTYILLLEINGFEINESNLFILFMLPGLLIKLFLFFAALSLTITSFVVLFSKHKSKRLILYISSGLIIVLQTGITELRKIQSSNLYELTEDKSLDSTEVIKLYKKAKKKEDIRAISNIAIHQNLPSSFQERLSESEHIEVRRNIAWKTNSKQLLIKLSTDLEFEVRMAVASNKIKPLEIVYNMQNDPNEYVKNTAFAMYQARR</sequence>
<proteinExistence type="predicted"/>
<evidence type="ECO:0000313" key="3">
    <source>
        <dbReference type="Proteomes" id="UP000199673"/>
    </source>
</evidence>
<dbReference type="InterPro" id="IPR011989">
    <property type="entry name" value="ARM-like"/>
</dbReference>
<dbReference type="Proteomes" id="UP000199673">
    <property type="component" value="Unassembled WGS sequence"/>
</dbReference>
<feature type="transmembrane region" description="Helical" evidence="1">
    <location>
        <begin position="40"/>
        <end position="72"/>
    </location>
</feature>
<accession>A0A1I7BS68</accession>
<dbReference type="Gene3D" id="1.25.10.10">
    <property type="entry name" value="Leucine-rich Repeat Variant"/>
    <property type="match status" value="1"/>
</dbReference>
<keyword evidence="3" id="KW-1185">Reference proteome</keyword>
<keyword evidence="1" id="KW-0812">Transmembrane</keyword>
<evidence type="ECO:0000313" key="2">
    <source>
        <dbReference type="EMBL" id="SFT90035.1"/>
    </source>
</evidence>
<evidence type="ECO:0000256" key="1">
    <source>
        <dbReference type="SAM" id="Phobius"/>
    </source>
</evidence>
<dbReference type="EMBL" id="FPBF01000003">
    <property type="protein sequence ID" value="SFT90035.1"/>
    <property type="molecule type" value="Genomic_DNA"/>
</dbReference>
<dbReference type="STRING" id="305507.SAMN04489724_2652"/>
<name>A0A1I7BS68_9BACT</name>
<gene>
    <name evidence="2" type="ORF">SAMN04489724_2652</name>
</gene>
<organism evidence="2 3">
    <name type="scientific">Algoriphagus locisalis</name>
    <dbReference type="NCBI Taxonomy" id="305507"/>
    <lineage>
        <taxon>Bacteria</taxon>
        <taxon>Pseudomonadati</taxon>
        <taxon>Bacteroidota</taxon>
        <taxon>Cytophagia</taxon>
        <taxon>Cytophagales</taxon>
        <taxon>Cyclobacteriaceae</taxon>
        <taxon>Algoriphagus</taxon>
    </lineage>
</organism>
<protein>
    <submittedName>
        <fullName evidence="2">Uncharacterized protein</fullName>
    </submittedName>
</protein>
<keyword evidence="1" id="KW-1133">Transmembrane helix</keyword>
<feature type="transmembrane region" description="Helical" evidence="1">
    <location>
        <begin position="7"/>
        <end position="28"/>
    </location>
</feature>
<dbReference type="AlphaFoldDB" id="A0A1I7BS68"/>
<reference evidence="3" key="1">
    <citation type="submission" date="2016-10" db="EMBL/GenBank/DDBJ databases">
        <authorList>
            <person name="Varghese N."/>
            <person name="Submissions S."/>
        </authorList>
    </citation>
    <scope>NUCLEOTIDE SEQUENCE [LARGE SCALE GENOMIC DNA]</scope>
    <source>
        <strain evidence="3">DSM 23445</strain>
    </source>
</reference>
<dbReference type="OrthoDB" id="9856603at2"/>
<keyword evidence="1" id="KW-0472">Membrane</keyword>
<feature type="transmembrane region" description="Helical" evidence="1">
    <location>
        <begin position="79"/>
        <end position="95"/>
    </location>
</feature>